<proteinExistence type="predicted"/>
<reference evidence="2" key="1">
    <citation type="submission" date="2013-11" db="EMBL/GenBank/DDBJ databases">
        <title>The Genome Sequence of Phytophthora parasitica IAC_01/95.</title>
        <authorList>
            <consortium name="The Broad Institute Genomics Platform"/>
            <person name="Russ C."/>
            <person name="Tyler B."/>
            <person name="Panabieres F."/>
            <person name="Shan W."/>
            <person name="Tripathy S."/>
            <person name="Grunwald N."/>
            <person name="Machado M."/>
            <person name="Johnson C.S."/>
            <person name="Arredondo F."/>
            <person name="Hong C."/>
            <person name="Coffey M."/>
            <person name="Young S.K."/>
            <person name="Zeng Q."/>
            <person name="Gargeya S."/>
            <person name="Fitzgerald M."/>
            <person name="Abouelleil A."/>
            <person name="Alvarado L."/>
            <person name="Chapman S.B."/>
            <person name="Gainer-Dewar J."/>
            <person name="Goldberg J."/>
            <person name="Griggs A."/>
            <person name="Gujja S."/>
            <person name="Hansen M."/>
            <person name="Howarth C."/>
            <person name="Imamovic A."/>
            <person name="Ireland A."/>
            <person name="Larimer J."/>
            <person name="McCowan C."/>
            <person name="Murphy C."/>
            <person name="Pearson M."/>
            <person name="Poon T.W."/>
            <person name="Priest M."/>
            <person name="Roberts A."/>
            <person name="Saif S."/>
            <person name="Shea T."/>
            <person name="Sykes S."/>
            <person name="Wortman J."/>
            <person name="Nusbaum C."/>
            <person name="Birren B."/>
        </authorList>
    </citation>
    <scope>NUCLEOTIDE SEQUENCE [LARGE SCALE GENOMIC DNA]</scope>
    <source>
        <strain evidence="2">IAC_01/95</strain>
    </source>
</reference>
<feature type="compositionally biased region" description="Acidic residues" evidence="1">
    <location>
        <begin position="1"/>
        <end position="10"/>
    </location>
</feature>
<gene>
    <name evidence="2" type="ORF">L914_04102</name>
</gene>
<feature type="region of interest" description="Disordered" evidence="1">
    <location>
        <begin position="1"/>
        <end position="67"/>
    </location>
</feature>
<dbReference type="Proteomes" id="UP000054532">
    <property type="component" value="Unassembled WGS sequence"/>
</dbReference>
<evidence type="ECO:0000256" key="1">
    <source>
        <dbReference type="SAM" id="MobiDB-lite"/>
    </source>
</evidence>
<dbReference type="AlphaFoldDB" id="W2NUB9"/>
<dbReference type="EMBL" id="KI691661">
    <property type="protein sequence ID" value="ETM52252.1"/>
    <property type="molecule type" value="Genomic_DNA"/>
</dbReference>
<name>W2NUB9_PHYNI</name>
<sequence>MSTVLEDDSDDKQYAQSFLFPTRGEPSRHHGGSSLERRANKERERVGGGGRLERDYFGENPTHDDRAFSAVPDEKMFVRAYSDRLGGGCRLQLLRPAG</sequence>
<protein>
    <submittedName>
        <fullName evidence="2">Uncharacterized protein</fullName>
    </submittedName>
</protein>
<feature type="compositionally biased region" description="Basic and acidic residues" evidence="1">
    <location>
        <begin position="35"/>
        <end position="67"/>
    </location>
</feature>
<organism evidence="2">
    <name type="scientific">Phytophthora nicotianae</name>
    <name type="common">Potato buckeye rot agent</name>
    <name type="synonym">Phytophthora parasitica</name>
    <dbReference type="NCBI Taxonomy" id="4792"/>
    <lineage>
        <taxon>Eukaryota</taxon>
        <taxon>Sar</taxon>
        <taxon>Stramenopiles</taxon>
        <taxon>Oomycota</taxon>
        <taxon>Peronosporomycetes</taxon>
        <taxon>Peronosporales</taxon>
        <taxon>Peronosporaceae</taxon>
        <taxon>Phytophthora</taxon>
    </lineage>
</organism>
<evidence type="ECO:0000313" key="2">
    <source>
        <dbReference type="EMBL" id="ETM52252.1"/>
    </source>
</evidence>
<accession>W2NUB9</accession>